<comment type="domain">
    <text evidence="7">Has four distinct domains: an N-terminal nucleotidyltransferase (NT) domain responsible for UTase activity, a central HD domain that encodes UR activity, and two C-terminal ACT domains that seem to have a role in glutamine sensing.</text>
</comment>
<dbReference type="PROSITE" id="PS51831">
    <property type="entry name" value="HD"/>
    <property type="match status" value="1"/>
</dbReference>
<dbReference type="HAMAP" id="MF_00277">
    <property type="entry name" value="PII_uridylyl_transf"/>
    <property type="match status" value="1"/>
</dbReference>
<dbReference type="Pfam" id="PF08335">
    <property type="entry name" value="GlnD_UR_UTase"/>
    <property type="match status" value="1"/>
</dbReference>
<evidence type="ECO:0000259" key="9">
    <source>
        <dbReference type="PROSITE" id="PS51831"/>
    </source>
</evidence>
<evidence type="ECO:0000259" key="8">
    <source>
        <dbReference type="PROSITE" id="PS51671"/>
    </source>
</evidence>
<evidence type="ECO:0000313" key="11">
    <source>
        <dbReference type="Proteomes" id="UP000244867"/>
    </source>
</evidence>
<dbReference type="GO" id="GO:0008081">
    <property type="term" value="F:phosphoric diester hydrolase activity"/>
    <property type="evidence" value="ECO:0007669"/>
    <property type="project" value="UniProtKB-UniRule"/>
</dbReference>
<dbReference type="SMART" id="SM00471">
    <property type="entry name" value="HDc"/>
    <property type="match status" value="1"/>
</dbReference>
<feature type="region of interest" description="Uridylyltransferase" evidence="7">
    <location>
        <begin position="1"/>
        <end position="277"/>
    </location>
</feature>
<dbReference type="EC" id="3.1.4.-" evidence="7"/>
<accession>A0A2R7YWM8</accession>
<dbReference type="OrthoDB" id="9758038at2"/>
<dbReference type="InterPro" id="IPR043519">
    <property type="entry name" value="NT_sf"/>
</dbReference>
<feature type="domain" description="HD" evidence="9">
    <location>
        <begin position="396"/>
        <end position="493"/>
    </location>
</feature>
<comment type="function">
    <text evidence="7">Modifies, by uridylylation and deuridylylation, the PII regulatory proteins (GlnB and homologs), in response to the nitrogen status of the cell that GlnD senses through the glutamine level. Under low glutamine levels, catalyzes the conversion of the PII proteins and UTP to PII-UMP and PPi, while under higher glutamine levels, GlnD hydrolyzes PII-UMP to PII and UMP (deuridylylation). Thus, controls uridylylation state and activity of the PII proteins, and plays an important role in the regulation of nitrogen metabolism.</text>
</comment>
<comment type="catalytic activity">
    <reaction evidence="7">
        <text>[protein-PII]-L-tyrosine + UTP = [protein-PII]-uridylyl-L-tyrosine + diphosphate</text>
        <dbReference type="Rhea" id="RHEA:13673"/>
        <dbReference type="Rhea" id="RHEA-COMP:12147"/>
        <dbReference type="Rhea" id="RHEA-COMP:12148"/>
        <dbReference type="ChEBI" id="CHEBI:33019"/>
        <dbReference type="ChEBI" id="CHEBI:46398"/>
        <dbReference type="ChEBI" id="CHEBI:46858"/>
        <dbReference type="ChEBI" id="CHEBI:90602"/>
        <dbReference type="EC" id="2.7.7.59"/>
    </reaction>
</comment>
<evidence type="ECO:0000256" key="7">
    <source>
        <dbReference type="HAMAP-Rule" id="MF_00277"/>
    </source>
</evidence>
<keyword evidence="2 7" id="KW-0548">Nucleotidyltransferase</keyword>
<name>A0A2R7YWM8_9ACTN</name>
<dbReference type="RefSeq" id="WP_108344925.1">
    <property type="nucleotide sequence ID" value="NZ_PYXZ01000005.1"/>
</dbReference>
<reference evidence="10 11" key="1">
    <citation type="submission" date="2018-03" db="EMBL/GenBank/DDBJ databases">
        <authorList>
            <person name="Keele B.F."/>
        </authorList>
    </citation>
    <scope>NUCLEOTIDE SEQUENCE [LARGE SCALE GENOMIC DNA]</scope>
    <source>
        <strain evidence="10 11">IB-3</strain>
    </source>
</reference>
<comment type="activity regulation">
    <text evidence="7">Uridylyltransferase (UTase) activity is inhibited by glutamine, while glutamine activates uridylyl-removing (UR) activity.</text>
</comment>
<dbReference type="SUPFAM" id="SSF81301">
    <property type="entry name" value="Nucleotidyltransferase"/>
    <property type="match status" value="1"/>
</dbReference>
<dbReference type="PROSITE" id="PS51671">
    <property type="entry name" value="ACT"/>
    <property type="match status" value="1"/>
</dbReference>
<dbReference type="NCBIfam" id="NF002895">
    <property type="entry name" value="PRK03381.1"/>
    <property type="match status" value="1"/>
</dbReference>
<evidence type="ECO:0000256" key="6">
    <source>
        <dbReference type="ARBA" id="ARBA00023268"/>
    </source>
</evidence>
<dbReference type="InterPro" id="IPR002912">
    <property type="entry name" value="ACT_dom"/>
</dbReference>
<protein>
    <recommendedName>
        <fullName evidence="7">Bifunctional uridylyltransferase/uridylyl-removing enzyme</fullName>
        <shortName evidence="7">UTase/UR</shortName>
    </recommendedName>
    <alternativeName>
        <fullName evidence="7">Bifunctional [protein-PII] modification enzyme</fullName>
    </alternativeName>
    <alternativeName>
        <fullName evidence="7">Bifunctional nitrogen sensor protein</fullName>
    </alternativeName>
    <domain>
        <recommendedName>
            <fullName evidence="7">[Protein-PII] uridylyltransferase</fullName>
            <shortName evidence="7">PII uridylyltransferase</shortName>
            <shortName evidence="7">UTase</shortName>
            <ecNumber evidence="7">2.7.7.59</ecNumber>
        </recommendedName>
    </domain>
    <domain>
        <recommendedName>
            <fullName evidence="7">[Protein-PII]-UMP uridylyl-removing enzyme</fullName>
            <shortName evidence="7">UR</shortName>
            <ecNumber evidence="7">3.1.4.-</ecNumber>
        </recommendedName>
    </domain>
</protein>
<evidence type="ECO:0000313" key="10">
    <source>
        <dbReference type="EMBL" id="PUA80731.1"/>
    </source>
</evidence>
<dbReference type="InterPro" id="IPR006674">
    <property type="entry name" value="HD_domain"/>
</dbReference>
<evidence type="ECO:0000256" key="3">
    <source>
        <dbReference type="ARBA" id="ARBA00022737"/>
    </source>
</evidence>
<dbReference type="EC" id="2.7.7.59" evidence="7"/>
<dbReference type="InterPro" id="IPR003607">
    <property type="entry name" value="HD/PDEase_dom"/>
</dbReference>
<dbReference type="Pfam" id="PF01966">
    <property type="entry name" value="HD"/>
    <property type="match status" value="1"/>
</dbReference>
<evidence type="ECO:0000256" key="5">
    <source>
        <dbReference type="ARBA" id="ARBA00022842"/>
    </source>
</evidence>
<dbReference type="Gene3D" id="1.10.3090.10">
    <property type="entry name" value="cca-adding enzyme, domain 2"/>
    <property type="match status" value="1"/>
</dbReference>
<dbReference type="AlphaFoldDB" id="A0A2R7YWM8"/>
<keyword evidence="1 7" id="KW-0808">Transferase</keyword>
<comment type="cofactor">
    <cofactor evidence="7">
        <name>Mg(2+)</name>
        <dbReference type="ChEBI" id="CHEBI:18420"/>
    </cofactor>
</comment>
<evidence type="ECO:0000256" key="4">
    <source>
        <dbReference type="ARBA" id="ARBA00022801"/>
    </source>
</evidence>
<dbReference type="CDD" id="cd00077">
    <property type="entry name" value="HDc"/>
    <property type="match status" value="1"/>
</dbReference>
<dbReference type="GO" id="GO:0006808">
    <property type="term" value="P:regulation of nitrogen utilization"/>
    <property type="evidence" value="ECO:0007669"/>
    <property type="project" value="UniProtKB-UniRule"/>
</dbReference>
<keyword evidence="5 7" id="KW-0460">Magnesium</keyword>
<dbReference type="SUPFAM" id="SSF109604">
    <property type="entry name" value="HD-domain/PDEase-like"/>
    <property type="match status" value="1"/>
</dbReference>
<dbReference type="CDD" id="cd05401">
    <property type="entry name" value="NT_GlnE_GlnD_like"/>
    <property type="match status" value="1"/>
</dbReference>
<keyword evidence="4 7" id="KW-0378">Hydrolase</keyword>
<dbReference type="EMBL" id="PYXZ01000005">
    <property type="protein sequence ID" value="PUA80731.1"/>
    <property type="molecule type" value="Genomic_DNA"/>
</dbReference>
<dbReference type="Proteomes" id="UP000244867">
    <property type="component" value="Unassembled WGS sequence"/>
</dbReference>
<organism evidence="10 11">
    <name type="scientific">Nocardioides currus</name>
    <dbReference type="NCBI Taxonomy" id="2133958"/>
    <lineage>
        <taxon>Bacteria</taxon>
        <taxon>Bacillati</taxon>
        <taxon>Actinomycetota</taxon>
        <taxon>Actinomycetes</taxon>
        <taxon>Propionibacteriales</taxon>
        <taxon>Nocardioidaceae</taxon>
        <taxon>Nocardioides</taxon>
    </lineage>
</organism>
<keyword evidence="11" id="KW-1185">Reference proteome</keyword>
<comment type="similarity">
    <text evidence="7">Belongs to the GlnD family.</text>
</comment>
<comment type="caution">
    <text evidence="7">Lacks conserved residue(s) required for the propagation of feature annotation.</text>
</comment>
<evidence type="ECO:0000256" key="1">
    <source>
        <dbReference type="ARBA" id="ARBA00022679"/>
    </source>
</evidence>
<dbReference type="InterPro" id="IPR045865">
    <property type="entry name" value="ACT-like_dom_sf"/>
</dbReference>
<keyword evidence="6 7" id="KW-0511">Multifunctional enzyme</keyword>
<dbReference type="InterPro" id="IPR010043">
    <property type="entry name" value="UTase/UR"/>
</dbReference>
<comment type="caution">
    <text evidence="10">The sequence shown here is derived from an EMBL/GenBank/DDBJ whole genome shotgun (WGS) entry which is preliminary data.</text>
</comment>
<dbReference type="Gene3D" id="3.30.460.10">
    <property type="entry name" value="Beta Polymerase, domain 2"/>
    <property type="match status" value="1"/>
</dbReference>
<dbReference type="InterPro" id="IPR013546">
    <property type="entry name" value="PII_UdlTrfase/GS_AdlTrfase"/>
</dbReference>
<dbReference type="SUPFAM" id="SSF55021">
    <property type="entry name" value="ACT-like"/>
    <property type="match status" value="1"/>
</dbReference>
<dbReference type="GO" id="GO:0008773">
    <property type="term" value="F:[protein-PII] uridylyltransferase activity"/>
    <property type="evidence" value="ECO:0007669"/>
    <property type="project" value="UniProtKB-UniRule"/>
</dbReference>
<dbReference type="PANTHER" id="PTHR47320:SF1">
    <property type="entry name" value="BIFUNCTIONAL URIDYLYLTRANSFERASE_URIDYLYL-REMOVING ENZYME"/>
    <property type="match status" value="1"/>
</dbReference>
<comment type="catalytic activity">
    <reaction evidence="7">
        <text>[protein-PII]-uridylyl-L-tyrosine + H2O = [protein-PII]-L-tyrosine + UMP + H(+)</text>
        <dbReference type="Rhea" id="RHEA:48600"/>
        <dbReference type="Rhea" id="RHEA-COMP:12147"/>
        <dbReference type="Rhea" id="RHEA-COMP:12148"/>
        <dbReference type="ChEBI" id="CHEBI:15377"/>
        <dbReference type="ChEBI" id="CHEBI:15378"/>
        <dbReference type="ChEBI" id="CHEBI:46858"/>
        <dbReference type="ChEBI" id="CHEBI:57865"/>
        <dbReference type="ChEBI" id="CHEBI:90602"/>
    </reaction>
</comment>
<proteinExistence type="inferred from homology"/>
<sequence length="751" mass="80174">MTAIERTTRTEAADELCRAAYDRAGGPDTGVALIAAGGYGRGELAPQSDLDVVLVHDDGLDPGAVAEQVWYPLWDSGSRLDHSVRSMSHMTTAAGDDLKVALGLLDIRHLAGDPNLTLRLRATMLAAWRRQARERLPALRDLVAKRHEVVGELAHASVPDIKESEGGLRDATVLKALEATWLVDASGLELESARQSLLDVRDLLHAEIGRASDRIAPEVWAPLADALGLDDAEAAQRHVREIGRRISHLSRLTWRRVEDVLARPVSVRGARRPQLEPIAPGIALSRGEVVLDARARPDLDPVMLLRAAAEAAERDVVLAPATAARLVRECPPLPDPWPDEARDALVSLLASGRGLLPVWETLEETGAVAGILPEWDRIRTLPHASPIHRFTVDRHVIETCIEAAALIRHVARPDVLLVAALLHDIGKGQLTEHSIAGEPLAREIATRMGFDAAAADLVALLVRHHLLLSAMATSRDPDDPATVEALLAKVPGAEALALLRALTEADSRAASAKAWSAWRAGLVDRLHRHALAAVGGEASPYAMESGDLPVPDVVRRGGVSVAVEPDDAGARVVVLAPDRVGLLADAAAVLALQRVTVRSARAWAQEGSGAVVGASVWEVAEPELDAAVLRERLVAISEGRLDAAGRLSRPAPTRLEPVVVVRADASRRSTVLEVRMDDRPGVVWLVCQALAALELSVRSAHVSTLGPQAVDVFYVQERDAGALSETRAAEAAHAVRDALLGTVARDPLRGG</sequence>
<gene>
    <name evidence="7" type="primary">glnD</name>
    <name evidence="10" type="ORF">C7S10_13360</name>
</gene>
<keyword evidence="3" id="KW-0677">Repeat</keyword>
<evidence type="ECO:0000256" key="2">
    <source>
        <dbReference type="ARBA" id="ARBA00022695"/>
    </source>
</evidence>
<feature type="domain" description="ACT" evidence="8">
    <location>
        <begin position="671"/>
        <end position="751"/>
    </location>
</feature>
<dbReference type="PANTHER" id="PTHR47320">
    <property type="entry name" value="BIFUNCTIONAL URIDYLYLTRANSFERASE/URIDYLYL-REMOVING ENZYME"/>
    <property type="match status" value="1"/>
</dbReference>